<comment type="caution">
    <text evidence="4">The sequence shown here is derived from an EMBL/GenBank/DDBJ whole genome shotgun (WGS) entry which is preliminary data.</text>
</comment>
<keyword evidence="5" id="KW-1185">Reference proteome</keyword>
<keyword evidence="2" id="KW-0813">Transport</keyword>
<accession>A0ABV0A9Q9</accession>
<evidence type="ECO:0000259" key="3">
    <source>
        <dbReference type="Pfam" id="PF01895"/>
    </source>
</evidence>
<dbReference type="PANTHER" id="PTHR42930">
    <property type="entry name" value="PHOSPHATE-SPECIFIC TRANSPORT SYSTEM ACCESSORY PROTEIN PHOU"/>
    <property type="match status" value="1"/>
</dbReference>
<comment type="subcellular location">
    <subcellularLocation>
        <location evidence="2">Cytoplasm</location>
    </subcellularLocation>
</comment>
<dbReference type="SUPFAM" id="SSF109755">
    <property type="entry name" value="PhoU-like"/>
    <property type="match status" value="1"/>
</dbReference>
<dbReference type="Proteomes" id="UP001416393">
    <property type="component" value="Unassembled WGS sequence"/>
</dbReference>
<dbReference type="EMBL" id="JAZHYP010000003">
    <property type="protein sequence ID" value="MEN3323563.1"/>
    <property type="molecule type" value="Genomic_DNA"/>
</dbReference>
<dbReference type="PANTHER" id="PTHR42930:SF3">
    <property type="entry name" value="PHOSPHATE-SPECIFIC TRANSPORT SYSTEM ACCESSORY PROTEIN PHOU"/>
    <property type="match status" value="1"/>
</dbReference>
<dbReference type="PIRSF" id="PIRSF003107">
    <property type="entry name" value="PhoU"/>
    <property type="match status" value="1"/>
</dbReference>
<evidence type="ECO:0000313" key="4">
    <source>
        <dbReference type="EMBL" id="MEN3323563.1"/>
    </source>
</evidence>
<dbReference type="InterPro" id="IPR028366">
    <property type="entry name" value="PhoU"/>
</dbReference>
<name>A0ABV0A9Q9_9FLAO</name>
<comment type="subunit">
    <text evidence="2">Homodimer.</text>
</comment>
<evidence type="ECO:0000256" key="2">
    <source>
        <dbReference type="PIRNR" id="PIRNR003107"/>
    </source>
</evidence>
<organism evidence="4 5">
    <name type="scientific">Mariniflexile soesokkakense</name>
    <dbReference type="NCBI Taxonomy" id="1343160"/>
    <lineage>
        <taxon>Bacteria</taxon>
        <taxon>Pseudomonadati</taxon>
        <taxon>Bacteroidota</taxon>
        <taxon>Flavobacteriia</taxon>
        <taxon>Flavobacteriales</taxon>
        <taxon>Flavobacteriaceae</taxon>
        <taxon>Mariniflexile</taxon>
    </lineage>
</organism>
<feature type="domain" description="PhoU" evidence="3">
    <location>
        <begin position="17"/>
        <end position="103"/>
    </location>
</feature>
<dbReference type="NCBIfam" id="TIGR02135">
    <property type="entry name" value="phoU_full"/>
    <property type="match status" value="1"/>
</dbReference>
<dbReference type="InterPro" id="IPR038078">
    <property type="entry name" value="PhoU-like_sf"/>
</dbReference>
<keyword evidence="2" id="KW-0963">Cytoplasm</keyword>
<feature type="domain" description="PhoU" evidence="3">
    <location>
        <begin position="121"/>
        <end position="205"/>
    </location>
</feature>
<evidence type="ECO:0000256" key="1">
    <source>
        <dbReference type="ARBA" id="ARBA00008107"/>
    </source>
</evidence>
<dbReference type="RefSeq" id="WP_346241154.1">
    <property type="nucleotide sequence ID" value="NZ_JAZHYP010000003.1"/>
</dbReference>
<evidence type="ECO:0000313" key="5">
    <source>
        <dbReference type="Proteomes" id="UP001416393"/>
    </source>
</evidence>
<comment type="function">
    <text evidence="2">Plays a role in the regulation of phosphate uptake.</text>
</comment>
<proteinExistence type="inferred from homology"/>
<dbReference type="Gene3D" id="1.20.58.220">
    <property type="entry name" value="Phosphate transport system protein phou homolog 2, domain 2"/>
    <property type="match status" value="2"/>
</dbReference>
<sequence>MANATYQREVINQAGLDMLNLSISQLEKAKEAFVNHDSDLAEEVMNIENRVNALDLKIEKDCEKFIALYNPVAIDLRFVMAIRKINYDLERIADHAYGISKYVVDVDKKIPANLIAAVEFDKMFATILLMFESITDAYENKNVKAARKVFKKDKILDEINVQSFSIIESEIKKDTSIIAEALLLFSVVKKFERVGDHIKNIAEEIIFYIDAEVLKHNKKK</sequence>
<dbReference type="Pfam" id="PF01895">
    <property type="entry name" value="PhoU"/>
    <property type="match status" value="2"/>
</dbReference>
<reference evidence="4 5" key="1">
    <citation type="submission" date="2024-01" db="EMBL/GenBank/DDBJ databases">
        <title>Mariniflexile litorale sp. nov., isolated from the shallow sediments of the Sea of Japan.</title>
        <authorList>
            <person name="Romanenko L."/>
            <person name="Bystritskaya E."/>
            <person name="Isaeva M."/>
        </authorList>
    </citation>
    <scope>NUCLEOTIDE SEQUENCE [LARGE SCALE GENOMIC DNA]</scope>
    <source>
        <strain evidence="4 5">KCTC 32427</strain>
    </source>
</reference>
<keyword evidence="2" id="KW-0592">Phosphate transport</keyword>
<dbReference type="InterPro" id="IPR026022">
    <property type="entry name" value="PhoU_dom"/>
</dbReference>
<gene>
    <name evidence="4" type="primary">phoU</name>
    <name evidence="4" type="ORF">VP395_07480</name>
</gene>
<comment type="similarity">
    <text evidence="1 2">Belongs to the PhoU family.</text>
</comment>
<protein>
    <recommendedName>
        <fullName evidence="2">Phosphate-specific transport system accessory protein PhoU</fullName>
    </recommendedName>
</protein>